<evidence type="ECO:0000256" key="4">
    <source>
        <dbReference type="ARBA" id="ARBA00023118"/>
    </source>
</evidence>
<dbReference type="Pfam" id="PF09701">
    <property type="entry name" value="Cas_Cmr5"/>
    <property type="match status" value="1"/>
</dbReference>
<comment type="similarity">
    <text evidence="2">Belongs to the CRISPR system Cmr5 family.</text>
</comment>
<evidence type="ECO:0000256" key="5">
    <source>
        <dbReference type="ARBA" id="ARBA00030001"/>
    </source>
</evidence>
<dbReference type="AlphaFoldDB" id="A0A1X7KRL3"/>
<accession>A0A1X7KRL3</accession>
<dbReference type="Gene3D" id="1.10.520.30">
    <property type="entry name" value="AF1862-like domain"/>
    <property type="match status" value="1"/>
</dbReference>
<dbReference type="OrthoDB" id="32929at2"/>
<dbReference type="GO" id="GO:0051607">
    <property type="term" value="P:defense response to virus"/>
    <property type="evidence" value="ECO:0007669"/>
    <property type="project" value="UniProtKB-KW"/>
</dbReference>
<dbReference type="SUPFAM" id="SSF158568">
    <property type="entry name" value="AF1862-like"/>
    <property type="match status" value="1"/>
</dbReference>
<keyword evidence="3" id="KW-0963">Cytoplasm</keyword>
<keyword evidence="4" id="KW-0051">Antiviral defense</keyword>
<comment type="subcellular location">
    <subcellularLocation>
        <location evidence="1">Cytoplasm</location>
    </subcellularLocation>
</comment>
<organism evidence="6 7">
    <name type="scientific">Dethiosulfovibrio salsuginis</name>
    <dbReference type="NCBI Taxonomy" id="561720"/>
    <lineage>
        <taxon>Bacteria</taxon>
        <taxon>Thermotogati</taxon>
        <taxon>Synergistota</taxon>
        <taxon>Synergistia</taxon>
        <taxon>Synergistales</taxon>
        <taxon>Dethiosulfovibrionaceae</taxon>
        <taxon>Dethiosulfovibrio</taxon>
    </lineage>
</organism>
<dbReference type="GO" id="GO:0005737">
    <property type="term" value="C:cytoplasm"/>
    <property type="evidence" value="ECO:0007669"/>
    <property type="project" value="UniProtKB-SubCell"/>
</dbReference>
<dbReference type="EMBL" id="FXBB01000035">
    <property type="protein sequence ID" value="SMG44195.1"/>
    <property type="molecule type" value="Genomic_DNA"/>
</dbReference>
<name>A0A1X7KRL3_9BACT</name>
<dbReference type="InterPro" id="IPR023101">
    <property type="entry name" value="AF1862-like_dom_sf"/>
</dbReference>
<dbReference type="STRING" id="561720.SAMN06275492_13510"/>
<gene>
    <name evidence="6" type="ORF">SAMN06275492_13510</name>
</gene>
<evidence type="ECO:0000313" key="7">
    <source>
        <dbReference type="Proteomes" id="UP000193355"/>
    </source>
</evidence>
<evidence type="ECO:0000256" key="3">
    <source>
        <dbReference type="ARBA" id="ARBA00022490"/>
    </source>
</evidence>
<dbReference type="RefSeq" id="WP_085545357.1">
    <property type="nucleotide sequence ID" value="NZ_FXBB01000035.1"/>
</dbReference>
<reference evidence="7" key="1">
    <citation type="submission" date="2017-04" db="EMBL/GenBank/DDBJ databases">
        <authorList>
            <person name="Varghese N."/>
            <person name="Submissions S."/>
        </authorList>
    </citation>
    <scope>NUCLEOTIDE SEQUENCE [LARGE SCALE GENOMIC DNA]</scope>
    <source>
        <strain evidence="7">USBA 82</strain>
    </source>
</reference>
<keyword evidence="7" id="KW-1185">Reference proteome</keyword>
<evidence type="ECO:0000256" key="2">
    <source>
        <dbReference type="ARBA" id="ARBA00006161"/>
    </source>
</evidence>
<protein>
    <recommendedName>
        <fullName evidence="5">CRISPR type III-B/RAMP module-associated protein Cmr5</fullName>
    </recommendedName>
</protein>
<evidence type="ECO:0000313" key="6">
    <source>
        <dbReference type="EMBL" id="SMG44195.1"/>
    </source>
</evidence>
<dbReference type="InterPro" id="IPR010160">
    <property type="entry name" value="CRISPR-assoc_prot_Cmr5"/>
</dbReference>
<dbReference type="NCBIfam" id="TIGR01881">
    <property type="entry name" value="cas_Cmr5"/>
    <property type="match status" value="1"/>
</dbReference>
<evidence type="ECO:0000256" key="1">
    <source>
        <dbReference type="ARBA" id="ARBA00004496"/>
    </source>
</evidence>
<dbReference type="Proteomes" id="UP000193355">
    <property type="component" value="Unassembled WGS sequence"/>
</dbReference>
<sequence>MTVTREQRFAQRAFKAVSDRIEGFGGSDRDKKLKEYKSFVRSFPALIQSCGLAQALAFAISKKHGDVVEDLMATLDHQGNSEDFQESVRNFQLRDYMRKSREAMDAAGWVKRYADGLIEDKG</sequence>
<proteinExistence type="inferred from homology"/>